<evidence type="ECO:0000313" key="2">
    <source>
        <dbReference type="Proteomes" id="UP001054945"/>
    </source>
</evidence>
<dbReference type="EMBL" id="BPLR01001155">
    <property type="protein sequence ID" value="GIZ00447.1"/>
    <property type="molecule type" value="Genomic_DNA"/>
</dbReference>
<proteinExistence type="predicted"/>
<reference evidence="1 2" key="1">
    <citation type="submission" date="2021-06" db="EMBL/GenBank/DDBJ databases">
        <title>Caerostris extrusa draft genome.</title>
        <authorList>
            <person name="Kono N."/>
            <person name="Arakawa K."/>
        </authorList>
    </citation>
    <scope>NUCLEOTIDE SEQUENCE [LARGE SCALE GENOMIC DNA]</scope>
</reference>
<name>A0AAV4XZA8_CAEEX</name>
<sequence>MKRHYLSLNVITKITQALAPLLHQAVDTSFVKRVCLSLKPVSNCDHDFDVQMKTSPLQCLFLARYESHTVKGEGCMVNVPTHSTEPNLCQLAEYASGCMWALIVVNHSRRQHEGRLGFELHDTFITF</sequence>
<accession>A0AAV4XZA8</accession>
<comment type="caution">
    <text evidence="1">The sequence shown here is derived from an EMBL/GenBank/DDBJ whole genome shotgun (WGS) entry which is preliminary data.</text>
</comment>
<gene>
    <name evidence="1" type="ORF">CEXT_456511</name>
</gene>
<dbReference type="AlphaFoldDB" id="A0AAV4XZA8"/>
<protein>
    <submittedName>
        <fullName evidence="1">Uncharacterized protein</fullName>
    </submittedName>
</protein>
<organism evidence="1 2">
    <name type="scientific">Caerostris extrusa</name>
    <name type="common">Bark spider</name>
    <name type="synonym">Caerostris bankana</name>
    <dbReference type="NCBI Taxonomy" id="172846"/>
    <lineage>
        <taxon>Eukaryota</taxon>
        <taxon>Metazoa</taxon>
        <taxon>Ecdysozoa</taxon>
        <taxon>Arthropoda</taxon>
        <taxon>Chelicerata</taxon>
        <taxon>Arachnida</taxon>
        <taxon>Araneae</taxon>
        <taxon>Araneomorphae</taxon>
        <taxon>Entelegynae</taxon>
        <taxon>Araneoidea</taxon>
        <taxon>Araneidae</taxon>
        <taxon>Caerostris</taxon>
    </lineage>
</organism>
<keyword evidence="2" id="KW-1185">Reference proteome</keyword>
<evidence type="ECO:0000313" key="1">
    <source>
        <dbReference type="EMBL" id="GIZ00447.1"/>
    </source>
</evidence>
<dbReference type="Proteomes" id="UP001054945">
    <property type="component" value="Unassembled WGS sequence"/>
</dbReference>